<dbReference type="RefSeq" id="WP_157386702.1">
    <property type="nucleotide sequence ID" value="NZ_WRPP01000001.1"/>
</dbReference>
<dbReference type="Proteomes" id="UP000466794">
    <property type="component" value="Unassembled WGS sequence"/>
</dbReference>
<dbReference type="EMBL" id="WRPP01000001">
    <property type="protein sequence ID" value="MVU77343.1"/>
    <property type="molecule type" value="Genomic_DNA"/>
</dbReference>
<organism evidence="1 2">
    <name type="scientific">Nocardia terrae</name>
    <dbReference type="NCBI Taxonomy" id="2675851"/>
    <lineage>
        <taxon>Bacteria</taxon>
        <taxon>Bacillati</taxon>
        <taxon>Actinomycetota</taxon>
        <taxon>Actinomycetes</taxon>
        <taxon>Mycobacteriales</taxon>
        <taxon>Nocardiaceae</taxon>
        <taxon>Nocardia</taxon>
    </lineage>
</organism>
<evidence type="ECO:0000313" key="2">
    <source>
        <dbReference type="Proteomes" id="UP000466794"/>
    </source>
</evidence>
<sequence>MITARMLATVLAVFALVGGMLTVGSGPAAAFGPCVPGDPLRPMAELLATSSADVITDPADARLSDPLTVFDAEVNATAVLELGVAVHSELVQGVHWSEQTRQLTYQAARRFELACTSNENLCWMADDLRGRHNLDSELGLAYLPSTDAQTDGFRIRVPGIDRARLQDALLADPVARDRLGGGWITADDSLVLVADLADLDVARSFVEGMGAQWDPAAVQYGDRELVTGECIRGVLF</sequence>
<proteinExistence type="predicted"/>
<reference evidence="1 2" key="1">
    <citation type="submission" date="2019-12" db="EMBL/GenBank/DDBJ databases">
        <title>Nocardia sp. nov. ET3-3 isolated from soil.</title>
        <authorList>
            <person name="Kanchanasin P."/>
            <person name="Tanasupawat S."/>
            <person name="Yuki M."/>
            <person name="Kudo T."/>
        </authorList>
    </citation>
    <scope>NUCLEOTIDE SEQUENCE [LARGE SCALE GENOMIC DNA]</scope>
    <source>
        <strain evidence="1 2">ET3-3</strain>
    </source>
</reference>
<protein>
    <submittedName>
        <fullName evidence="1">Uncharacterized protein</fullName>
    </submittedName>
</protein>
<dbReference type="AlphaFoldDB" id="A0A7K1USL9"/>
<accession>A0A7K1USL9</accession>
<evidence type="ECO:0000313" key="1">
    <source>
        <dbReference type="EMBL" id="MVU77343.1"/>
    </source>
</evidence>
<name>A0A7K1USL9_9NOCA</name>
<comment type="caution">
    <text evidence="1">The sequence shown here is derived from an EMBL/GenBank/DDBJ whole genome shotgun (WGS) entry which is preliminary data.</text>
</comment>
<gene>
    <name evidence="1" type="ORF">GPX89_08795</name>
</gene>
<keyword evidence="2" id="KW-1185">Reference proteome</keyword>